<feature type="transmembrane region" description="Helical" evidence="1">
    <location>
        <begin position="82"/>
        <end position="103"/>
    </location>
</feature>
<dbReference type="GO" id="GO:0016787">
    <property type="term" value="F:hydrolase activity"/>
    <property type="evidence" value="ECO:0007669"/>
    <property type="project" value="UniProtKB-KW"/>
</dbReference>
<comment type="caution">
    <text evidence="2">The sequence shown here is derived from an EMBL/GenBank/DDBJ whole genome shotgun (WGS) entry which is preliminary data.</text>
</comment>
<dbReference type="EMBL" id="JBHMBL010000004">
    <property type="protein sequence ID" value="MFB9643805.1"/>
    <property type="molecule type" value="Genomic_DNA"/>
</dbReference>
<evidence type="ECO:0000313" key="3">
    <source>
        <dbReference type="Proteomes" id="UP001589667"/>
    </source>
</evidence>
<keyword evidence="2" id="KW-0378">Hydrolase</keyword>
<name>A0ABV5STX7_9MICO</name>
<organism evidence="2 3">
    <name type="scientific">Agromyces lapidis</name>
    <dbReference type="NCBI Taxonomy" id="279574"/>
    <lineage>
        <taxon>Bacteria</taxon>
        <taxon>Bacillati</taxon>
        <taxon>Actinomycetota</taxon>
        <taxon>Actinomycetes</taxon>
        <taxon>Micrococcales</taxon>
        <taxon>Microbacteriaceae</taxon>
        <taxon>Agromyces</taxon>
    </lineage>
</organism>
<feature type="transmembrane region" description="Helical" evidence="1">
    <location>
        <begin position="140"/>
        <end position="159"/>
    </location>
</feature>
<keyword evidence="1" id="KW-0812">Transmembrane</keyword>
<gene>
    <name evidence="2" type="ORF">ACFFQV_16040</name>
</gene>
<dbReference type="Pfam" id="PF04307">
    <property type="entry name" value="YdjM"/>
    <property type="match status" value="1"/>
</dbReference>
<dbReference type="InterPro" id="IPR007404">
    <property type="entry name" value="YdjM-like"/>
</dbReference>
<keyword evidence="1" id="KW-0472">Membrane</keyword>
<feature type="transmembrane region" description="Helical" evidence="1">
    <location>
        <begin position="234"/>
        <end position="255"/>
    </location>
</feature>
<evidence type="ECO:0000313" key="2">
    <source>
        <dbReference type="EMBL" id="MFB9643805.1"/>
    </source>
</evidence>
<keyword evidence="3" id="KW-1185">Reference proteome</keyword>
<dbReference type="RefSeq" id="WP_170296191.1">
    <property type="nucleotide sequence ID" value="NZ_BAAANI010000005.1"/>
</dbReference>
<dbReference type="Proteomes" id="UP001589667">
    <property type="component" value="Unassembled WGS sequence"/>
</dbReference>
<proteinExistence type="predicted"/>
<feature type="transmembrane region" description="Helical" evidence="1">
    <location>
        <begin position="166"/>
        <end position="188"/>
    </location>
</feature>
<protein>
    <submittedName>
        <fullName evidence="2">Metal-dependent hydrolase</fullName>
    </submittedName>
</protein>
<feature type="transmembrane region" description="Helical" evidence="1">
    <location>
        <begin position="115"/>
        <end position="134"/>
    </location>
</feature>
<evidence type="ECO:0000256" key="1">
    <source>
        <dbReference type="SAM" id="Phobius"/>
    </source>
</evidence>
<sequence length="263" mass="26913">MNHAISGAAAWVAVTGAVPLLATGVYPLDPVGVVAGATVCAGAALLPDADHHSATISRSVPILGPLTARTIGALSGGHRHGAHSPVAVLLVAAAAWALAALTVPVDAIGRFDPGTVAIGAGLGTAALTAFAVKARDLVESWLTAWLAGIALGLFIVVVAPEQVAWFPLAVTLGFVAHLAGDALTTGGLPGLLWPWVPRPPEIVGDIPLLNRLWLPNGYLALPLLGDTGSWREKAFGGLLTLYCTLGLGYELLRLVGLDRLLER</sequence>
<reference evidence="2 3" key="1">
    <citation type="submission" date="2024-09" db="EMBL/GenBank/DDBJ databases">
        <authorList>
            <person name="Sun Q."/>
            <person name="Mori K."/>
        </authorList>
    </citation>
    <scope>NUCLEOTIDE SEQUENCE [LARGE SCALE GENOMIC DNA]</scope>
    <source>
        <strain evidence="2 3">JCM 14321</strain>
    </source>
</reference>
<keyword evidence="1" id="KW-1133">Transmembrane helix</keyword>
<accession>A0ABV5STX7</accession>